<organism evidence="2 6">
    <name type="scientific">Haloferax mediterranei (strain ATCC 33500 / DSM 1411 / JCM 8866 / NBRC 14739 / NCIMB 2177 / R-4)</name>
    <name type="common">Halobacterium mediterranei</name>
    <dbReference type="NCBI Taxonomy" id="523841"/>
    <lineage>
        <taxon>Archaea</taxon>
        <taxon>Methanobacteriati</taxon>
        <taxon>Methanobacteriota</taxon>
        <taxon>Stenosarchaea group</taxon>
        <taxon>Halobacteria</taxon>
        <taxon>Halobacteriales</taxon>
        <taxon>Haloferacaceae</taxon>
        <taxon>Haloferax</taxon>
    </lineage>
</organism>
<dbReference type="Proteomes" id="UP000006469">
    <property type="component" value="Chromosome"/>
</dbReference>
<dbReference type="EMBL" id="AOLO01000007">
    <property type="protein sequence ID" value="EMA02094.1"/>
    <property type="molecule type" value="Genomic_DNA"/>
</dbReference>
<reference evidence="2" key="5">
    <citation type="submission" date="2014-05" db="EMBL/GenBank/DDBJ databases">
        <authorList>
            <person name="Wang L."/>
            <person name="Yang H."/>
            <person name="Xiang H."/>
        </authorList>
    </citation>
    <scope>NUCLEOTIDE SEQUENCE</scope>
    <source>
        <strain evidence="2">CGMCC 1.2087</strain>
    </source>
</reference>
<evidence type="ECO:0000313" key="4">
    <source>
        <dbReference type="EMBL" id="EMA02094.1"/>
    </source>
</evidence>
<evidence type="ECO:0000313" key="2">
    <source>
        <dbReference type="EMBL" id="AFK18630.1"/>
    </source>
</evidence>
<proteinExistence type="predicted"/>
<dbReference type="GeneID" id="40156269"/>
<protein>
    <submittedName>
        <fullName evidence="2">Uncharacterized protein</fullName>
    </submittedName>
</protein>
<dbReference type="PATRIC" id="fig|523841.21.peg.1196"/>
<dbReference type="HOGENOM" id="CLU_1922719_0_0_2"/>
<feature type="transmembrane region" description="Helical" evidence="1">
    <location>
        <begin position="100"/>
        <end position="119"/>
    </location>
</feature>
<evidence type="ECO:0000313" key="7">
    <source>
        <dbReference type="Proteomes" id="UP000011603"/>
    </source>
</evidence>
<evidence type="ECO:0000256" key="1">
    <source>
        <dbReference type="SAM" id="Phobius"/>
    </source>
</evidence>
<reference evidence="3 8" key="4">
    <citation type="submission" date="2014-04" db="EMBL/GenBank/DDBJ databases">
        <title>Transcriptional profiles of Haloferax mediterranei on the basis of nitrogen availability.</title>
        <authorList>
            <person name="Bautista V."/>
        </authorList>
    </citation>
    <scope>NUCLEOTIDE SEQUENCE [LARGE SCALE GENOMIC DNA]</scope>
    <source>
        <strain evidence="3">ATCC 33500</strain>
        <strain evidence="8">ATCC 33500 / DSM 1411 / JCM 8866 / NBRC 14739 / NCIMB 2177 / R-4</strain>
    </source>
</reference>
<dbReference type="PaxDb" id="523841-HFX_0909"/>
<dbReference type="AlphaFoldDB" id="I3R320"/>
<name>I3R320_HALMT</name>
<accession>I3R320</accession>
<feature type="transmembrane region" description="Helical" evidence="1">
    <location>
        <begin position="77"/>
        <end position="94"/>
    </location>
</feature>
<dbReference type="OrthoDB" id="291326at2157"/>
<keyword evidence="7" id="KW-1185">Reference proteome</keyword>
<evidence type="ECO:0000313" key="5">
    <source>
        <dbReference type="EMBL" id="QCQ75130.1"/>
    </source>
</evidence>
<dbReference type="RefSeq" id="WP_004057284.1">
    <property type="nucleotide sequence ID" value="NC_017941.2"/>
</dbReference>
<evidence type="ECO:0000313" key="8">
    <source>
        <dbReference type="Proteomes" id="UP000027075"/>
    </source>
</evidence>
<evidence type="ECO:0000313" key="3">
    <source>
        <dbReference type="EMBL" id="AHZ21998.1"/>
    </source>
</evidence>
<keyword evidence="1" id="KW-0472">Membrane</keyword>
<reference evidence="2" key="1">
    <citation type="journal article" date="2012" name="Appl. Environ. Microbiol.">
        <title>Identification of the haloarchaeal phasin (PhaP) that functions in polyhydroxyalkanoate accumulation and granule formation in Haloferax mediterranei.</title>
        <authorList>
            <person name="Cai S."/>
            <person name="Cai L."/>
            <person name="Liu H."/>
            <person name="Liu X."/>
            <person name="Han J."/>
            <person name="Zhou J."/>
            <person name="Xiang H."/>
        </authorList>
    </citation>
    <scope>NUCLEOTIDE SEQUENCE</scope>
    <source>
        <strain evidence="2">CGMCC 1.2087</strain>
    </source>
</reference>
<dbReference type="Proteomes" id="UP000011603">
    <property type="component" value="Unassembled WGS sequence"/>
</dbReference>
<gene>
    <name evidence="2" type="ordered locus">HFX_0909</name>
    <name evidence="3" type="ORF">BM92_04670</name>
    <name evidence="4" type="ORF">C439_05925</name>
    <name evidence="5" type="ORF">E6P09_07590</name>
</gene>
<evidence type="ECO:0000313" key="9">
    <source>
        <dbReference type="Proteomes" id="UP000299011"/>
    </source>
</evidence>
<keyword evidence="1" id="KW-1133">Transmembrane helix</keyword>
<dbReference type="STRING" id="523841.HFX_0909"/>
<dbReference type="KEGG" id="hme:HFX_0909"/>
<dbReference type="Proteomes" id="UP000299011">
    <property type="component" value="Chromosome"/>
</dbReference>
<dbReference type="EMBL" id="CP001868">
    <property type="protein sequence ID" value="AFK18630.1"/>
    <property type="molecule type" value="Genomic_DNA"/>
</dbReference>
<dbReference type="EMBL" id="CP007551">
    <property type="protein sequence ID" value="AHZ21998.1"/>
    <property type="molecule type" value="Genomic_DNA"/>
</dbReference>
<dbReference type="Proteomes" id="UP000027075">
    <property type="component" value="Chromosome"/>
</dbReference>
<evidence type="ECO:0000313" key="6">
    <source>
        <dbReference type="Proteomes" id="UP000006469"/>
    </source>
</evidence>
<sequence length="131" mass="13545">MGDVAVTANGHTHAMEVDSLDGDIDVDVDADVNPHVRLPADVHVFYVDDNLETDGGAAATTRTRVEGYGLSGPVRDYAMAGSLLLAAITGWLWGSASGSVQVTAFLTALIAGGLGLVTYRSATAEVRNVAE</sequence>
<reference evidence="2 6" key="2">
    <citation type="journal article" date="2012" name="J. Bacteriol.">
        <title>Complete genome sequence of the metabolically versatile halophilic archaeon Haloferax mediterranei, a poly(3-hydroxybutyrate-co-3-hydroxyvalerate) producer.</title>
        <authorList>
            <person name="Han J."/>
            <person name="Zhang F."/>
            <person name="Hou J."/>
            <person name="Liu X."/>
            <person name="Li M."/>
            <person name="Liu H."/>
            <person name="Cai L."/>
            <person name="Zhang B."/>
            <person name="Chen Y."/>
            <person name="Zhou J."/>
            <person name="Hu S."/>
            <person name="Xiang H."/>
        </authorList>
    </citation>
    <scope>NUCLEOTIDE SEQUENCE [LARGE SCALE GENOMIC DNA]</scope>
    <source>
        <strain evidence="6">ATCC 33500 / DSM 1411 / JCM 8866 / NBRC 14739 / NCIMB 2177 / R-4</strain>
        <strain evidence="2">CGMCC 1.2087</strain>
    </source>
</reference>
<reference evidence="4 7" key="3">
    <citation type="journal article" date="2014" name="PLoS Genet.">
        <title>Phylogenetically driven sequencing of extremely halophilic archaea reveals strategies for static and dynamic osmo-response.</title>
        <authorList>
            <person name="Becker E.A."/>
            <person name="Seitzer P.M."/>
            <person name="Tritt A."/>
            <person name="Larsen D."/>
            <person name="Krusor M."/>
            <person name="Yao A.I."/>
            <person name="Wu D."/>
            <person name="Madern D."/>
            <person name="Eisen J.A."/>
            <person name="Darling A.E."/>
            <person name="Facciotti M.T."/>
        </authorList>
    </citation>
    <scope>NUCLEOTIDE SEQUENCE [LARGE SCALE GENOMIC DNA]</scope>
    <source>
        <strain evidence="4">ATCC 33500</strain>
        <strain evidence="7">ATCC 33500 / DSM 1411 / JCM 8866 / NBRC 14739 / NCIMB 2177 / R-4</strain>
    </source>
</reference>
<reference evidence="5 9" key="6">
    <citation type="submission" date="2019-04" db="EMBL/GenBank/DDBJ databases">
        <title>Methylomes of two halophilic Archaea, Haloarcula marismortui and Haloferax mediterranei.</title>
        <authorList>
            <person name="DasSarma S."/>
            <person name="DasSarma P."/>
            <person name="DasSarma S."/>
            <person name="Fomenkov A."/>
            <person name="Vincze T."/>
            <person name="Anton B.P."/>
            <person name="Roberts R.J."/>
        </authorList>
    </citation>
    <scope>NUCLEOTIDE SEQUENCE [LARGE SCALE GENOMIC DNA]</scope>
    <source>
        <strain evidence="5">ATCC 33500</strain>
        <strain evidence="9">ATCC 33500 / DSM 1411 / JCM 8866 / NBRC 14739 / NCIMB 2177 / R-4</strain>
    </source>
</reference>
<dbReference type="EMBL" id="CP039139">
    <property type="protein sequence ID" value="QCQ75130.1"/>
    <property type="molecule type" value="Genomic_DNA"/>
</dbReference>
<keyword evidence="1" id="KW-0812">Transmembrane</keyword>